<organism evidence="1">
    <name type="scientific">Hexamita inflata</name>
    <dbReference type="NCBI Taxonomy" id="28002"/>
    <lineage>
        <taxon>Eukaryota</taxon>
        <taxon>Metamonada</taxon>
        <taxon>Diplomonadida</taxon>
        <taxon>Hexamitidae</taxon>
        <taxon>Hexamitinae</taxon>
        <taxon>Hexamita</taxon>
    </lineage>
</organism>
<reference evidence="2 3" key="2">
    <citation type="submission" date="2024-07" db="EMBL/GenBank/DDBJ databases">
        <authorList>
            <person name="Akdeniz Z."/>
        </authorList>
    </citation>
    <scope>NUCLEOTIDE SEQUENCE [LARGE SCALE GENOMIC DNA]</scope>
</reference>
<reference evidence="1" key="1">
    <citation type="submission" date="2023-06" db="EMBL/GenBank/DDBJ databases">
        <authorList>
            <person name="Kurt Z."/>
        </authorList>
    </citation>
    <scope>NUCLEOTIDE SEQUENCE</scope>
</reference>
<accession>A0AA86N937</accession>
<comment type="caution">
    <text evidence="1">The sequence shown here is derived from an EMBL/GenBank/DDBJ whole genome shotgun (WGS) entry which is preliminary data.</text>
</comment>
<dbReference type="Proteomes" id="UP001642409">
    <property type="component" value="Unassembled WGS sequence"/>
</dbReference>
<evidence type="ECO:0000313" key="2">
    <source>
        <dbReference type="EMBL" id="CAL6025978.1"/>
    </source>
</evidence>
<gene>
    <name evidence="1" type="ORF">HINF_LOCUS2735</name>
    <name evidence="2" type="ORF">HINF_LOCUS30628</name>
</gene>
<evidence type="ECO:0000313" key="3">
    <source>
        <dbReference type="Proteomes" id="UP001642409"/>
    </source>
</evidence>
<name>A0AA86N937_9EUKA</name>
<proteinExistence type="predicted"/>
<dbReference type="EMBL" id="CAXDID020000100">
    <property type="protein sequence ID" value="CAL6025978.1"/>
    <property type="molecule type" value="Genomic_DNA"/>
</dbReference>
<keyword evidence="3" id="KW-1185">Reference proteome</keyword>
<sequence length="184" mass="21763">MNPAFIVHKEIDIGIGQVEKRIVEFNLLAYSRKSAIRHISKQFNEFILLNQIQTKYVGLLEQKFEVFKKKFNKVLKSVRFRSNEINSTQFASWQSAFIFSDSSFVTYHVNIFLGFLLELFWLAPFRVTGQTSPQLKRMQQIILFAEKKIYWNTNSTPNLKKLETLTRHLNQNQIQKFKLLVVKI</sequence>
<evidence type="ECO:0000313" key="1">
    <source>
        <dbReference type="EMBL" id="CAI9915090.1"/>
    </source>
</evidence>
<protein>
    <submittedName>
        <fullName evidence="2">Hypothetical_protein</fullName>
    </submittedName>
</protein>
<dbReference type="AlphaFoldDB" id="A0AA86N937"/>
<dbReference type="EMBL" id="CATOUU010000062">
    <property type="protein sequence ID" value="CAI9915090.1"/>
    <property type="molecule type" value="Genomic_DNA"/>
</dbReference>